<evidence type="ECO:0000313" key="3">
    <source>
        <dbReference type="EMBL" id="USR92847.1"/>
    </source>
</evidence>
<dbReference type="Gene3D" id="3.40.50.720">
    <property type="entry name" value="NAD(P)-binding Rossmann-like Domain"/>
    <property type="match status" value="1"/>
</dbReference>
<dbReference type="Pfam" id="PF01408">
    <property type="entry name" value="GFO_IDH_MocA"/>
    <property type="match status" value="1"/>
</dbReference>
<evidence type="ECO:0000313" key="4">
    <source>
        <dbReference type="Proteomes" id="UP001056708"/>
    </source>
</evidence>
<reference evidence="3" key="1">
    <citation type="submission" date="2022-06" db="EMBL/GenBank/DDBJ databases">
        <title>Genome sequence of Phormidium yuhuli AB48 isolated from an industrial photobioreactor environment.</title>
        <authorList>
            <person name="Qiu Y."/>
            <person name="Noonan A.J.C."/>
            <person name="Dofher K."/>
            <person name="Koch M."/>
            <person name="Kieft B."/>
            <person name="Lin X."/>
            <person name="Ziels R.M."/>
            <person name="Hallam S.J."/>
        </authorList>
    </citation>
    <scope>NUCLEOTIDE SEQUENCE</scope>
    <source>
        <strain evidence="3">AB48</strain>
    </source>
</reference>
<dbReference type="SUPFAM" id="SSF55347">
    <property type="entry name" value="Glyceraldehyde-3-phosphate dehydrogenase-like, C-terminal domain"/>
    <property type="match status" value="1"/>
</dbReference>
<name>A0ABY5AUD6_9CYAN</name>
<keyword evidence="4" id="KW-1185">Reference proteome</keyword>
<dbReference type="SUPFAM" id="SSF51735">
    <property type="entry name" value="NAD(P)-binding Rossmann-fold domains"/>
    <property type="match status" value="1"/>
</dbReference>
<feature type="domain" description="Gfo/Idh/MocA-like oxidoreductase N-terminal" evidence="1">
    <location>
        <begin position="4"/>
        <end position="123"/>
    </location>
</feature>
<dbReference type="InterPro" id="IPR051450">
    <property type="entry name" value="Gfo/Idh/MocA_Oxidoreductases"/>
</dbReference>
<proteinExistence type="predicted"/>
<dbReference type="Proteomes" id="UP001056708">
    <property type="component" value="Chromosome"/>
</dbReference>
<dbReference type="InterPro" id="IPR055170">
    <property type="entry name" value="GFO_IDH_MocA-like_dom"/>
</dbReference>
<dbReference type="RefSeq" id="WP_252665023.1">
    <property type="nucleotide sequence ID" value="NZ_CP098611.1"/>
</dbReference>
<dbReference type="PANTHER" id="PTHR43377">
    <property type="entry name" value="BILIVERDIN REDUCTASE A"/>
    <property type="match status" value="1"/>
</dbReference>
<accession>A0ABY5AUD6</accession>
<protein>
    <submittedName>
        <fullName evidence="3">Gfo/Idh/MocA family oxidoreductase</fullName>
    </submittedName>
</protein>
<dbReference type="EMBL" id="CP098611">
    <property type="protein sequence ID" value="USR92847.1"/>
    <property type="molecule type" value="Genomic_DNA"/>
</dbReference>
<sequence length="345" mass="38038">MTGIIIIGAGRWGNHLIRNILEHPKGDLLAVVDCDRQRLEAVNERFNLAAAGVRLSQNWRDTQDLPAQGVIVATPATDHETTIREALELGYHVLAEKPLTLESQTAIALWELAQKQQRRLNIDHTYLFNPCVERGAEVVRQGHLGELRYGYAARTHLSPVRYDVDALWDLAIHDIAIFNHWLGEFPVQVQGTGKIWLQSQGVGASQHLFPDGLADLAWARLIYPSGVETTIHLCWANPDKQRRLAVVGSQGTLVFDELAPSPLTLIHGQLTQDEGGIWQPSAVTSEAVEVAPGEPLRRVCDRFLEGIETGQDCDRSSGWVGAQLVRVLEGLSQSCQAGGQLINLS</sequence>
<organism evidence="3 4">
    <name type="scientific">Phormidium yuhuli AB48</name>
    <dbReference type="NCBI Taxonomy" id="2940671"/>
    <lineage>
        <taxon>Bacteria</taxon>
        <taxon>Bacillati</taxon>
        <taxon>Cyanobacteriota</taxon>
        <taxon>Cyanophyceae</taxon>
        <taxon>Oscillatoriophycideae</taxon>
        <taxon>Oscillatoriales</taxon>
        <taxon>Oscillatoriaceae</taxon>
        <taxon>Phormidium</taxon>
        <taxon>Phormidium yuhuli</taxon>
    </lineage>
</organism>
<evidence type="ECO:0000259" key="1">
    <source>
        <dbReference type="Pfam" id="PF01408"/>
    </source>
</evidence>
<gene>
    <name evidence="3" type="ORF">NEA10_09080</name>
</gene>
<dbReference type="InterPro" id="IPR036291">
    <property type="entry name" value="NAD(P)-bd_dom_sf"/>
</dbReference>
<dbReference type="PANTHER" id="PTHR43377:SF6">
    <property type="entry name" value="GFO_IDH_MOCA-LIKE OXIDOREDUCTASE N-TERMINAL DOMAIN-CONTAINING PROTEIN"/>
    <property type="match status" value="1"/>
</dbReference>
<dbReference type="InterPro" id="IPR000683">
    <property type="entry name" value="Gfo/Idh/MocA-like_OxRdtase_N"/>
</dbReference>
<feature type="domain" description="GFO/IDH/MocA-like oxidoreductase" evidence="2">
    <location>
        <begin position="136"/>
        <end position="253"/>
    </location>
</feature>
<dbReference type="Gene3D" id="3.30.360.10">
    <property type="entry name" value="Dihydrodipicolinate Reductase, domain 2"/>
    <property type="match status" value="1"/>
</dbReference>
<dbReference type="Pfam" id="PF22725">
    <property type="entry name" value="GFO_IDH_MocA_C3"/>
    <property type="match status" value="1"/>
</dbReference>
<evidence type="ECO:0000259" key="2">
    <source>
        <dbReference type="Pfam" id="PF22725"/>
    </source>
</evidence>